<name>A0A444UEI8_ACIRT</name>
<feature type="transmembrane region" description="Helical" evidence="6">
    <location>
        <begin position="1257"/>
        <end position="1277"/>
    </location>
</feature>
<evidence type="ECO:0000259" key="8">
    <source>
        <dbReference type="PROSITE" id="PS50261"/>
    </source>
</evidence>
<feature type="domain" description="G-protein coupled receptors family 2 profile 2" evidence="8">
    <location>
        <begin position="225"/>
        <end position="470"/>
    </location>
</feature>
<dbReference type="GO" id="GO:0005886">
    <property type="term" value="C:plasma membrane"/>
    <property type="evidence" value="ECO:0007669"/>
    <property type="project" value="TreeGrafter"/>
</dbReference>
<feature type="transmembrane region" description="Helical" evidence="6">
    <location>
        <begin position="711"/>
        <end position="733"/>
    </location>
</feature>
<feature type="domain" description="GAIN-B" evidence="7">
    <location>
        <begin position="74"/>
        <end position="218"/>
    </location>
</feature>
<feature type="transmembrane region" description="Helical" evidence="6">
    <location>
        <begin position="431"/>
        <end position="452"/>
    </location>
</feature>
<dbReference type="InterPro" id="IPR046338">
    <property type="entry name" value="GAIN_dom_sf"/>
</dbReference>
<dbReference type="PROSITE" id="PS50221">
    <property type="entry name" value="GAIN_B"/>
    <property type="match status" value="1"/>
</dbReference>
<reference evidence="9 10" key="1">
    <citation type="submission" date="2019-01" db="EMBL/GenBank/DDBJ databases">
        <title>Draft Genome and Complete Hox-Cluster Characterization of the Sterlet Sturgeon (Acipenser ruthenus).</title>
        <authorList>
            <person name="Wei Q."/>
        </authorList>
    </citation>
    <scope>NUCLEOTIDE SEQUENCE [LARGE SCALE GENOMIC DNA]</scope>
    <source>
        <strain evidence="9">WHYD16114868_AA</strain>
        <tissue evidence="9">Blood</tissue>
    </source>
</reference>
<dbReference type="InterPro" id="IPR000203">
    <property type="entry name" value="GPS"/>
</dbReference>
<organism evidence="9 10">
    <name type="scientific">Acipenser ruthenus</name>
    <name type="common">Sterlet sturgeon</name>
    <dbReference type="NCBI Taxonomy" id="7906"/>
    <lineage>
        <taxon>Eukaryota</taxon>
        <taxon>Metazoa</taxon>
        <taxon>Chordata</taxon>
        <taxon>Craniata</taxon>
        <taxon>Vertebrata</taxon>
        <taxon>Euteleostomi</taxon>
        <taxon>Actinopterygii</taxon>
        <taxon>Chondrostei</taxon>
        <taxon>Acipenseriformes</taxon>
        <taxon>Acipenseridae</taxon>
        <taxon>Acipenser</taxon>
    </lineage>
</organism>
<feature type="transmembrane region" description="Helical" evidence="6">
    <location>
        <begin position="224"/>
        <end position="249"/>
    </location>
</feature>
<evidence type="ECO:0000256" key="1">
    <source>
        <dbReference type="ARBA" id="ARBA00004141"/>
    </source>
</evidence>
<proteinExistence type="predicted"/>
<dbReference type="Gene3D" id="1.20.1070.10">
    <property type="entry name" value="Rhodopsin 7-helix transmembrane proteins"/>
    <property type="match status" value="4"/>
</dbReference>
<dbReference type="GO" id="GO:0004930">
    <property type="term" value="F:G protein-coupled receptor activity"/>
    <property type="evidence" value="ECO:0007669"/>
    <property type="project" value="InterPro"/>
</dbReference>
<dbReference type="InterPro" id="IPR000832">
    <property type="entry name" value="GPCR_2_secretin-like"/>
</dbReference>
<feature type="transmembrane region" description="Helical" evidence="6">
    <location>
        <begin position="844"/>
        <end position="865"/>
    </location>
</feature>
<feature type="transmembrane region" description="Helical" evidence="6">
    <location>
        <begin position="1058"/>
        <end position="1079"/>
    </location>
</feature>
<feature type="transmembrane region" description="Helical" evidence="6">
    <location>
        <begin position="798"/>
        <end position="823"/>
    </location>
</feature>
<keyword evidence="2 6" id="KW-0812">Transmembrane</keyword>
<evidence type="ECO:0000256" key="6">
    <source>
        <dbReference type="SAM" id="Phobius"/>
    </source>
</evidence>
<feature type="transmembrane region" description="Helical" evidence="6">
    <location>
        <begin position="332"/>
        <end position="353"/>
    </location>
</feature>
<keyword evidence="9" id="KW-0675">Receptor</keyword>
<evidence type="ECO:0000313" key="10">
    <source>
        <dbReference type="Proteomes" id="UP000289886"/>
    </source>
</evidence>
<gene>
    <name evidence="9" type="ORF">EOD39_1298</name>
</gene>
<comment type="caution">
    <text evidence="9">The sequence shown here is derived from an EMBL/GenBank/DDBJ whole genome shotgun (WGS) entry which is preliminary data.</text>
</comment>
<evidence type="ECO:0000313" key="9">
    <source>
        <dbReference type="EMBL" id="RXM33596.1"/>
    </source>
</evidence>
<evidence type="ECO:0000256" key="4">
    <source>
        <dbReference type="ARBA" id="ARBA00023136"/>
    </source>
</evidence>
<accession>A0A444UEI8</accession>
<protein>
    <submittedName>
        <fullName evidence="9">Adhesion G protein-coupled receptor G3</fullName>
    </submittedName>
</protein>
<feature type="transmembrane region" description="Helical" evidence="6">
    <location>
        <begin position="928"/>
        <end position="947"/>
    </location>
</feature>
<dbReference type="InterPro" id="IPR017981">
    <property type="entry name" value="GPCR_2-like_7TM"/>
</dbReference>
<feature type="domain" description="G-protein coupled receptors family 2 profile 2" evidence="8">
    <location>
        <begin position="917"/>
        <end position="1150"/>
    </location>
</feature>
<feature type="transmembrane region" description="Helical" evidence="6">
    <location>
        <begin position="1000"/>
        <end position="1022"/>
    </location>
</feature>
<feature type="transmembrane region" description="Helical" evidence="6">
    <location>
        <begin position="1228"/>
        <end position="1251"/>
    </location>
</feature>
<feature type="transmembrane region" description="Helical" evidence="6">
    <location>
        <begin position="674"/>
        <end position="691"/>
    </location>
</feature>
<dbReference type="PANTHER" id="PTHR12011">
    <property type="entry name" value="ADHESION G-PROTEIN COUPLED RECEPTOR"/>
    <property type="match status" value="1"/>
</dbReference>
<feature type="transmembrane region" description="Helical" evidence="6">
    <location>
        <begin position="385"/>
        <end position="410"/>
    </location>
</feature>
<feature type="transmembrane region" description="Helical" evidence="6">
    <location>
        <begin position="959"/>
        <end position="980"/>
    </location>
</feature>
<dbReference type="PANTHER" id="PTHR12011:SF326">
    <property type="entry name" value="ADHESION G-PROTEIN COUPLED RECEPTOR G5"/>
    <property type="match status" value="1"/>
</dbReference>
<feature type="transmembrane region" description="Helical" evidence="6">
    <location>
        <begin position="1127"/>
        <end position="1149"/>
    </location>
</feature>
<evidence type="ECO:0000256" key="5">
    <source>
        <dbReference type="ARBA" id="ARBA00023157"/>
    </source>
</evidence>
<dbReference type="Pfam" id="PF01825">
    <property type="entry name" value="GPS"/>
    <property type="match status" value="1"/>
</dbReference>
<keyword evidence="10" id="KW-1185">Reference proteome</keyword>
<sequence>MFILQVVVNANEVDKDYIDSCASTVDGIIDNNVDVKSDVIIDKMEKILENVTFSGSHINFTSKYLIGHVSKVDPVHFDGLEIYANSDKVSSDHGAVVNSTVRLAVPKEILTDVTGKTTVVFCMYKTNKLFKKTVVNDQVVGVSVSQTKIASLANPMNITFFLKQPLNPNETATCVFWDVSTSKWNSSGCKTVLADDQIRCQCNHMTYFAVLLSPSAVSEAHLKILSTISFIGCGISLACLTITIVMYAACRKISNDHSTQIHINLAAALVLLNLFFLPNEDLASFKNNTLCRFLALMLHYSLLCSFTWMGIEAFHLYRLLCKVFNINTSRYILKLCLVGWGLPAVVVSLIIAIKKDAYGLRIIPMKEANYTNVTMCYITNEYNTLYYIANIGYLAVVFAFNTFMLGVTVVKLMSIRSTSSPIEKRRAWKDICTILGLSSLLGTTWGLAFFTFGPLSLPGLYFFCVLNSLQVDKDYIDSCASTVDGIIDKSAGVRSHMIIDKMEKILENVTFNGSHINFTSKYLIGHVSKVDPVHFDGLEIYANSDKVSSDHGAVVNSTVRLAVPKEILTDVTGKTTVVFCMYKTNKLFKKTVVNDQVVGVSVSQTKIASLANPMNITFFLKQPLNSPSAVSEAHLKILSTISFIGCGISLACLTITLVMYAACRKISNDHSTQIHINLAAALVLLNLFFLPNEDLASFKNNTLCRFLALMLHYSLLCSFTWMGIEAFHLYRLLCKVFNINTSRYILKLCLVGWGLPAVVVSLIIAIKKDAYGLRIIPMKEANYTNVTMCYITNEYNTLYYIANIGYLAVVFAFNTFMLGVTVVKLMSIRSTSSPIEKRRAWKDICTILGLSSLLGTTWGLAFFTFGPLSLPGLYFFCVLNSLQEQENNTINVTISTYGKQNGTKLQAIWNGSSIDVFDNVNPKQDHSTTIHVCLSAALYLLNMSFLLNEWLANMNQDAVCKTIAILMHYFLLCCFSWMAVEAIHLYLLMVKVFNTYVRHYIAKLSLFGWGIPVIIIGISVCIRNDFYGSIGVTIHNSTNQDSKICWITNHTFFYGLNLSYFAIIFLFNTGILITVAAKIAQLRKFGSALPNRRAVWKDVFTVFGMSCLLGTTWGLAFLGFGIFTIPVLYLFSIFNSLQGIPVIIIGISVCIRNDFYGSIGVTIHNSTNQDSKICWITNHTFFYGLNLSYFAIIFLFNTGILITVAAKIAQLRKFGSALPNRRAVWKDVFTVFGMSCLLGTTWGLAFLGFGIFTIPVLYLFSIFNSLQGFFIFLWTCASSRSKKLNNPETTKNTNTGAELSSFSNQKETCIYPGIQINSYQ</sequence>
<dbReference type="Gene3D" id="2.60.220.50">
    <property type="match status" value="2"/>
</dbReference>
<dbReference type="PROSITE" id="PS50261">
    <property type="entry name" value="G_PROTEIN_RECEP_F2_4"/>
    <property type="match status" value="3"/>
</dbReference>
<keyword evidence="5" id="KW-1015">Disulfide bond</keyword>
<comment type="subcellular location">
    <subcellularLocation>
        <location evidence="1">Membrane</location>
        <topology evidence="1">Multi-pass membrane protein</topology>
    </subcellularLocation>
</comment>
<feature type="transmembrane region" description="Helical" evidence="6">
    <location>
        <begin position="637"/>
        <end position="662"/>
    </location>
</feature>
<keyword evidence="4 6" id="KW-0472">Membrane</keyword>
<feature type="transmembrane region" description="Helical" evidence="6">
    <location>
        <begin position="745"/>
        <end position="766"/>
    </location>
</feature>
<feature type="transmembrane region" description="Helical" evidence="6">
    <location>
        <begin position="1099"/>
        <end position="1120"/>
    </location>
</feature>
<dbReference type="GO" id="GO:0007166">
    <property type="term" value="P:cell surface receptor signaling pathway"/>
    <property type="evidence" value="ECO:0007669"/>
    <property type="project" value="InterPro"/>
</dbReference>
<feature type="transmembrane region" description="Helical" evidence="6">
    <location>
        <begin position="261"/>
        <end position="278"/>
    </location>
</feature>
<dbReference type="SMART" id="SM00303">
    <property type="entry name" value="GPS"/>
    <property type="match status" value="1"/>
</dbReference>
<evidence type="ECO:0000256" key="3">
    <source>
        <dbReference type="ARBA" id="ARBA00022989"/>
    </source>
</evidence>
<keyword evidence="3 6" id="KW-1133">Transmembrane helix</keyword>
<dbReference type="FunFam" id="1.20.1070.10:FF:000222">
    <property type="entry name" value="Adhesion G protein-coupled receptor G3"/>
    <property type="match status" value="2"/>
</dbReference>
<dbReference type="InterPro" id="IPR057244">
    <property type="entry name" value="GAIN_B"/>
</dbReference>
<feature type="domain" description="G-protein coupled receptors family 2 profile 2" evidence="8">
    <location>
        <begin position="638"/>
        <end position="883"/>
    </location>
</feature>
<feature type="transmembrane region" description="Helical" evidence="6">
    <location>
        <begin position="298"/>
        <end position="320"/>
    </location>
</feature>
<evidence type="ECO:0000256" key="2">
    <source>
        <dbReference type="ARBA" id="ARBA00022692"/>
    </source>
</evidence>
<dbReference type="EMBL" id="SCEB01214731">
    <property type="protein sequence ID" value="RXM33596.1"/>
    <property type="molecule type" value="Genomic_DNA"/>
</dbReference>
<dbReference type="GO" id="GO:0007189">
    <property type="term" value="P:adenylate cyclase-activating G protein-coupled receptor signaling pathway"/>
    <property type="evidence" value="ECO:0007669"/>
    <property type="project" value="TreeGrafter"/>
</dbReference>
<dbReference type="PRINTS" id="PR00249">
    <property type="entry name" value="GPCRSECRETIN"/>
</dbReference>
<dbReference type="Pfam" id="PF00002">
    <property type="entry name" value="7tm_2"/>
    <property type="match status" value="3"/>
</dbReference>
<dbReference type="Proteomes" id="UP000289886">
    <property type="component" value="Unassembled WGS sequence"/>
</dbReference>
<feature type="transmembrane region" description="Helical" evidence="6">
    <location>
        <begin position="1187"/>
        <end position="1208"/>
    </location>
</feature>
<evidence type="ECO:0000259" key="7">
    <source>
        <dbReference type="PROSITE" id="PS50221"/>
    </source>
</evidence>